<keyword evidence="3" id="KW-1185">Reference proteome</keyword>
<reference evidence="2 3" key="1">
    <citation type="journal article" date="2023" name="Sci. Data">
        <title>Genome assembly of the Korean intertidal mud-creeper Batillaria attramentaria.</title>
        <authorList>
            <person name="Patra A.K."/>
            <person name="Ho P.T."/>
            <person name="Jun S."/>
            <person name="Lee S.J."/>
            <person name="Kim Y."/>
            <person name="Won Y.J."/>
        </authorList>
    </citation>
    <scope>NUCLEOTIDE SEQUENCE [LARGE SCALE GENOMIC DNA]</scope>
    <source>
        <strain evidence="2">Wonlab-2016</strain>
    </source>
</reference>
<sequence>MGEDEDVCQERGGNVSGDCEGNGGGGGERVIVSHRLLSTRVELSVRIQDVQRSGDLEILCRLSTVGVICYVEPVRYSRLVPCTCRRLFCKVCIVGVSYYERHCLLLERKGFQSKCFI</sequence>
<evidence type="ECO:0000256" key="1">
    <source>
        <dbReference type="SAM" id="MobiDB-lite"/>
    </source>
</evidence>
<feature type="region of interest" description="Disordered" evidence="1">
    <location>
        <begin position="1"/>
        <end position="26"/>
    </location>
</feature>
<dbReference type="EMBL" id="JACVVK020000639">
    <property type="protein sequence ID" value="KAK7461219.1"/>
    <property type="molecule type" value="Genomic_DNA"/>
</dbReference>
<organism evidence="2 3">
    <name type="scientific">Batillaria attramentaria</name>
    <dbReference type="NCBI Taxonomy" id="370345"/>
    <lineage>
        <taxon>Eukaryota</taxon>
        <taxon>Metazoa</taxon>
        <taxon>Spiralia</taxon>
        <taxon>Lophotrochozoa</taxon>
        <taxon>Mollusca</taxon>
        <taxon>Gastropoda</taxon>
        <taxon>Caenogastropoda</taxon>
        <taxon>Sorbeoconcha</taxon>
        <taxon>Cerithioidea</taxon>
        <taxon>Batillariidae</taxon>
        <taxon>Batillaria</taxon>
    </lineage>
</organism>
<name>A0ABD0J513_9CAEN</name>
<proteinExistence type="predicted"/>
<evidence type="ECO:0008006" key="4">
    <source>
        <dbReference type="Google" id="ProtNLM"/>
    </source>
</evidence>
<gene>
    <name evidence="2" type="ORF">BaRGS_00038721</name>
</gene>
<evidence type="ECO:0000313" key="3">
    <source>
        <dbReference type="Proteomes" id="UP001519460"/>
    </source>
</evidence>
<evidence type="ECO:0000313" key="2">
    <source>
        <dbReference type="EMBL" id="KAK7461219.1"/>
    </source>
</evidence>
<dbReference type="AlphaFoldDB" id="A0ABD0J513"/>
<protein>
    <recommendedName>
        <fullName evidence="4">IBR domain-containing protein</fullName>
    </recommendedName>
</protein>
<comment type="caution">
    <text evidence="2">The sequence shown here is derived from an EMBL/GenBank/DDBJ whole genome shotgun (WGS) entry which is preliminary data.</text>
</comment>
<dbReference type="Proteomes" id="UP001519460">
    <property type="component" value="Unassembled WGS sequence"/>
</dbReference>
<accession>A0ABD0J513</accession>